<dbReference type="Gene3D" id="4.10.60.10">
    <property type="entry name" value="Zinc finger, CCHC-type"/>
    <property type="match status" value="1"/>
</dbReference>
<feature type="compositionally biased region" description="Polar residues" evidence="2">
    <location>
        <begin position="101"/>
        <end position="135"/>
    </location>
</feature>
<keyword evidence="1" id="KW-0863">Zinc-finger</keyword>
<reference evidence="4" key="1">
    <citation type="submission" date="2015-04" db="UniProtKB">
        <authorList>
            <consortium name="EnsemblPlants"/>
        </authorList>
    </citation>
    <scope>IDENTIFICATION</scope>
</reference>
<keyword evidence="1" id="KW-0862">Zinc</keyword>
<proteinExistence type="predicted"/>
<reference evidence="4" key="2">
    <citation type="submission" date="2018-05" db="EMBL/GenBank/DDBJ databases">
        <title>OpunRS2 (Oryza punctata Reference Sequence Version 2).</title>
        <authorList>
            <person name="Zhang J."/>
            <person name="Kudrna D."/>
            <person name="Lee S."/>
            <person name="Talag J."/>
            <person name="Welchert J."/>
            <person name="Wing R.A."/>
        </authorList>
    </citation>
    <scope>NUCLEOTIDE SEQUENCE [LARGE SCALE GENOMIC DNA]</scope>
</reference>
<name>A0A0E0LC99_ORYPU</name>
<dbReference type="InterPro" id="IPR001878">
    <property type="entry name" value="Znf_CCHC"/>
</dbReference>
<dbReference type="Proteomes" id="UP000026962">
    <property type="component" value="Chromosome 6"/>
</dbReference>
<dbReference type="EnsemblPlants" id="OPUNC06G15650.1">
    <property type="protein sequence ID" value="OPUNC06G15650.1"/>
    <property type="gene ID" value="OPUNC06G15650"/>
</dbReference>
<keyword evidence="5" id="KW-1185">Reference proteome</keyword>
<dbReference type="GO" id="GO:0008270">
    <property type="term" value="F:zinc ion binding"/>
    <property type="evidence" value="ECO:0007669"/>
    <property type="project" value="UniProtKB-KW"/>
</dbReference>
<accession>A0A0E0LC99</accession>
<dbReference type="HOGENOM" id="CLU_110004_0_0_1"/>
<evidence type="ECO:0000313" key="5">
    <source>
        <dbReference type="Proteomes" id="UP000026962"/>
    </source>
</evidence>
<organism evidence="4">
    <name type="scientific">Oryza punctata</name>
    <name type="common">Red rice</name>
    <dbReference type="NCBI Taxonomy" id="4537"/>
    <lineage>
        <taxon>Eukaryota</taxon>
        <taxon>Viridiplantae</taxon>
        <taxon>Streptophyta</taxon>
        <taxon>Embryophyta</taxon>
        <taxon>Tracheophyta</taxon>
        <taxon>Spermatophyta</taxon>
        <taxon>Magnoliopsida</taxon>
        <taxon>Liliopsida</taxon>
        <taxon>Poales</taxon>
        <taxon>Poaceae</taxon>
        <taxon>BOP clade</taxon>
        <taxon>Oryzoideae</taxon>
        <taxon>Oryzeae</taxon>
        <taxon>Oryzinae</taxon>
        <taxon>Oryza</taxon>
    </lineage>
</organism>
<dbReference type="SMART" id="SM00343">
    <property type="entry name" value="ZnF_C2HC"/>
    <property type="match status" value="1"/>
</dbReference>
<evidence type="ECO:0000256" key="1">
    <source>
        <dbReference type="PROSITE-ProRule" id="PRU00047"/>
    </source>
</evidence>
<keyword evidence="1" id="KW-0479">Metal-binding</keyword>
<feature type="domain" description="CCHC-type" evidence="3">
    <location>
        <begin position="80"/>
        <end position="95"/>
    </location>
</feature>
<feature type="compositionally biased region" description="Polar residues" evidence="2">
    <location>
        <begin position="47"/>
        <end position="70"/>
    </location>
</feature>
<evidence type="ECO:0000256" key="2">
    <source>
        <dbReference type="SAM" id="MobiDB-lite"/>
    </source>
</evidence>
<dbReference type="Gramene" id="OPUNC06G15650.1">
    <property type="protein sequence ID" value="OPUNC06G15650.1"/>
    <property type="gene ID" value="OPUNC06G15650"/>
</dbReference>
<dbReference type="InterPro" id="IPR036875">
    <property type="entry name" value="Znf_CCHC_sf"/>
</dbReference>
<dbReference type="STRING" id="4537.A0A0E0LC99"/>
<sequence length="174" mass="19136">MARRSTRQIRGPNRLGFEEDLAHAENLDQPANIANEQNAGNDHAPARSSQQPTRTYNSNHGGSNSTTYSVGSAKKAEVECYTCHEMGHYSWQCRSNTRTPMVQSNATTGASVQGTARPQNSRSISHTSPAATQGRLNHVQIDANEEVLEVDTVGEAYEDEVPLEETDPWYEEAC</sequence>
<feature type="compositionally biased region" description="Basic and acidic residues" evidence="2">
    <location>
        <begin position="16"/>
        <end position="26"/>
    </location>
</feature>
<feature type="compositionally biased region" description="Acidic residues" evidence="2">
    <location>
        <begin position="156"/>
        <end position="174"/>
    </location>
</feature>
<dbReference type="AlphaFoldDB" id="A0A0E0LC99"/>
<dbReference type="SUPFAM" id="SSF57756">
    <property type="entry name" value="Retrovirus zinc finger-like domains"/>
    <property type="match status" value="1"/>
</dbReference>
<dbReference type="OMA" id="GNDHAPA"/>
<dbReference type="PROSITE" id="PS50158">
    <property type="entry name" value="ZF_CCHC"/>
    <property type="match status" value="1"/>
</dbReference>
<protein>
    <recommendedName>
        <fullName evidence="3">CCHC-type domain-containing protein</fullName>
    </recommendedName>
</protein>
<evidence type="ECO:0000313" key="4">
    <source>
        <dbReference type="EnsemblPlants" id="OPUNC06G15650.1"/>
    </source>
</evidence>
<evidence type="ECO:0000259" key="3">
    <source>
        <dbReference type="PROSITE" id="PS50158"/>
    </source>
</evidence>
<feature type="region of interest" description="Disordered" evidence="2">
    <location>
        <begin position="101"/>
        <end position="137"/>
    </location>
</feature>
<feature type="region of interest" description="Disordered" evidence="2">
    <location>
        <begin position="1"/>
        <end position="70"/>
    </location>
</feature>
<dbReference type="GO" id="GO:0003676">
    <property type="term" value="F:nucleic acid binding"/>
    <property type="evidence" value="ECO:0007669"/>
    <property type="project" value="InterPro"/>
</dbReference>
<feature type="region of interest" description="Disordered" evidence="2">
    <location>
        <begin position="152"/>
        <end position="174"/>
    </location>
</feature>